<dbReference type="PANTHER" id="PTHR34580">
    <property type="match status" value="1"/>
</dbReference>
<protein>
    <recommendedName>
        <fullName evidence="1">WYL domain-containing protein</fullName>
    </recommendedName>
</protein>
<evidence type="ECO:0000313" key="2">
    <source>
        <dbReference type="EMBL" id="EGC03007.1"/>
    </source>
</evidence>
<comment type="caution">
    <text evidence="2">The sequence shown here is derived from an EMBL/GenBank/DDBJ whole genome shotgun (WGS) entry which is preliminary data.</text>
</comment>
<reference evidence="2 3" key="1">
    <citation type="submission" date="2011-02" db="EMBL/GenBank/DDBJ databases">
        <authorList>
            <person name="Nelson K.E."/>
            <person name="Sutton G."/>
            <person name="Torralba M."/>
            <person name="Durkin S."/>
            <person name="Harkins D."/>
            <person name="Montgomery R."/>
            <person name="Ziemer C."/>
            <person name="Klaassens E."/>
            <person name="Ocuiv P."/>
            <person name="Morrison M."/>
        </authorList>
    </citation>
    <scope>NUCLEOTIDE SEQUENCE [LARGE SCALE GENOMIC DNA]</scope>
    <source>
        <strain evidence="2 3">8</strain>
    </source>
</reference>
<dbReference type="Proteomes" id="UP000004259">
    <property type="component" value="Unassembled WGS sequence"/>
</dbReference>
<dbReference type="OrthoDB" id="9772503at2"/>
<accession>E9SCE1</accession>
<dbReference type="PANTHER" id="PTHR34580:SF1">
    <property type="entry name" value="PROTEIN PAFC"/>
    <property type="match status" value="1"/>
</dbReference>
<keyword evidence="3" id="KW-1185">Reference proteome</keyword>
<sequence length="327" mass="38067">MAAETRQKLKLLTMKKFFETETDEKHTITGAKLIEWLGSRGIKAERKTIYDDIRTLCESGMDIVTVKDGHSNAYYLGERTFQQEELLVLANIVASSRFLTKKKSRELIKKLQTLTNRFEAEKLYGQIYVDNRVKSFNEVIYYSVNKIQEGISVGKEIRFKYTEFNPDKKQVLKHGGEFYTVTPYTLVWENENYYMVCYCNKHEKICRYRVDRMLSVELTENDARKLTDEEKAEVANLQSVYGMYGGRTESVTMQFDNSLANVVIDRFGLDCHPSRNSESTFELTVDVQIAPTFWGWFFQFGKKAKIVAPQNVVEEGKAYIEDIMQNF</sequence>
<dbReference type="InterPro" id="IPR036390">
    <property type="entry name" value="WH_DNA-bd_sf"/>
</dbReference>
<gene>
    <name evidence="2" type="ORF">CUS_5854</name>
</gene>
<dbReference type="eggNOG" id="COG2378">
    <property type="taxonomic scope" value="Bacteria"/>
</dbReference>
<dbReference type="SUPFAM" id="SSF46785">
    <property type="entry name" value="Winged helix' DNA-binding domain"/>
    <property type="match status" value="1"/>
</dbReference>
<dbReference type="STRING" id="246199.CUS_5854"/>
<dbReference type="InterPro" id="IPR051534">
    <property type="entry name" value="CBASS_pafABC_assoc_protein"/>
</dbReference>
<evidence type="ECO:0000313" key="3">
    <source>
        <dbReference type="Proteomes" id="UP000004259"/>
    </source>
</evidence>
<evidence type="ECO:0000259" key="1">
    <source>
        <dbReference type="Pfam" id="PF13280"/>
    </source>
</evidence>
<proteinExistence type="predicted"/>
<name>E9SCE1_RUMAL</name>
<dbReference type="Pfam" id="PF13280">
    <property type="entry name" value="WYL"/>
    <property type="match status" value="1"/>
</dbReference>
<dbReference type="PROSITE" id="PS52050">
    <property type="entry name" value="WYL"/>
    <property type="match status" value="1"/>
</dbReference>
<organism evidence="2 3">
    <name type="scientific">Ruminococcus albus 8</name>
    <dbReference type="NCBI Taxonomy" id="246199"/>
    <lineage>
        <taxon>Bacteria</taxon>
        <taxon>Bacillati</taxon>
        <taxon>Bacillota</taxon>
        <taxon>Clostridia</taxon>
        <taxon>Eubacteriales</taxon>
        <taxon>Oscillospiraceae</taxon>
        <taxon>Ruminococcus</taxon>
    </lineage>
</organism>
<dbReference type="EMBL" id="ADKM02000080">
    <property type="protein sequence ID" value="EGC03007.1"/>
    <property type="molecule type" value="Genomic_DNA"/>
</dbReference>
<dbReference type="RefSeq" id="WP_002849662.1">
    <property type="nucleotide sequence ID" value="NZ_ADKM02000080.1"/>
</dbReference>
<dbReference type="InterPro" id="IPR026881">
    <property type="entry name" value="WYL_dom"/>
</dbReference>
<dbReference type="AlphaFoldDB" id="E9SCE1"/>
<feature type="domain" description="WYL" evidence="1">
    <location>
        <begin position="145"/>
        <end position="218"/>
    </location>
</feature>